<organism evidence="5">
    <name type="scientific">freshwater metagenome</name>
    <dbReference type="NCBI Taxonomy" id="449393"/>
    <lineage>
        <taxon>unclassified sequences</taxon>
        <taxon>metagenomes</taxon>
        <taxon>ecological metagenomes</taxon>
    </lineage>
</organism>
<dbReference type="SUPFAM" id="SSF48113">
    <property type="entry name" value="Heme-dependent peroxidases"/>
    <property type="match status" value="1"/>
</dbReference>
<evidence type="ECO:0000256" key="3">
    <source>
        <dbReference type="ARBA" id="ARBA00023180"/>
    </source>
</evidence>
<comment type="subcellular location">
    <subcellularLocation>
        <location evidence="1">Secreted</location>
    </subcellularLocation>
</comment>
<dbReference type="PRINTS" id="PR00457">
    <property type="entry name" value="ANPEROXIDASE"/>
</dbReference>
<keyword evidence="3" id="KW-0325">Glycoprotein</keyword>
<dbReference type="AlphaFoldDB" id="A0A6J7Q4K5"/>
<proteinExistence type="predicted"/>
<dbReference type="GO" id="GO:0006979">
    <property type="term" value="P:response to oxidative stress"/>
    <property type="evidence" value="ECO:0007669"/>
    <property type="project" value="InterPro"/>
</dbReference>
<evidence type="ECO:0000256" key="4">
    <source>
        <dbReference type="SAM" id="MobiDB-lite"/>
    </source>
</evidence>
<evidence type="ECO:0000313" key="5">
    <source>
        <dbReference type="EMBL" id="CAB5012587.1"/>
    </source>
</evidence>
<feature type="region of interest" description="Disordered" evidence="4">
    <location>
        <begin position="512"/>
        <end position="536"/>
    </location>
</feature>
<dbReference type="InterPro" id="IPR037120">
    <property type="entry name" value="Haem_peroxidase_sf_animal"/>
</dbReference>
<evidence type="ECO:0000256" key="2">
    <source>
        <dbReference type="ARBA" id="ARBA00022525"/>
    </source>
</evidence>
<keyword evidence="2" id="KW-0964">Secreted</keyword>
<dbReference type="GO" id="GO:0004601">
    <property type="term" value="F:peroxidase activity"/>
    <property type="evidence" value="ECO:0007669"/>
    <property type="project" value="InterPro"/>
</dbReference>
<protein>
    <submittedName>
        <fullName evidence="5">Unannotated protein</fullName>
    </submittedName>
</protein>
<dbReference type="GO" id="GO:0020037">
    <property type="term" value="F:heme binding"/>
    <property type="evidence" value="ECO:0007669"/>
    <property type="project" value="InterPro"/>
</dbReference>
<dbReference type="EMBL" id="CAFBPN010000010">
    <property type="protein sequence ID" value="CAB5012587.1"/>
    <property type="molecule type" value="Genomic_DNA"/>
</dbReference>
<gene>
    <name evidence="5" type="ORF">UFOPK4098_00378</name>
</gene>
<name>A0A6J7Q4K5_9ZZZZ</name>
<dbReference type="PANTHER" id="PTHR11475:SF4">
    <property type="entry name" value="CHORION PEROXIDASE"/>
    <property type="match status" value="1"/>
</dbReference>
<sequence>MRKRYVFIASAALASSVASALPAVAATPPATTCPTPSTGYGRMFPNLAAASFSDSALSGLAQATIAAPEVDPTPEGTLDPEENTAITAGYTYFGQFVDHDLTADDRPNDLTTPTPVSSLVNLRTPQLDLDSLYGSGPTNSAQLYESDAMHLRVGALLTGSADTGARDLPRSSNGQAIIGDGRNDENRIVAGIHSMFIRFHNQMVDQVKSERPLWTNAQVFTEARRRVVNQYQLLIVNDFLPRIVGQRTMNEVLPIQRGRLTPRLRIYNNCAQMPVEFSVAAYRFGHSMVRGLYRINNEVNRLPVFSGTFGTPGIDLVGFSPSPSNFGIDWAQFFNGGKRAPTTVAQLSYKMDSSLTHSLSLLPLPVSSAGPADLAKRNLLRSAQLALPSGQDVARAMGVRPLADDQILVGKATGDAAEATAITNISAEFAGKSPLWTYILAEATADAYQVSRGKIVGEQRAPFRLGKVGGRIVAETFVGLLASDPNSVLNNQSQQPRQPQATSIKALFDRVSDQRPAPRPFPVQKFLGASYTRPVQ</sequence>
<dbReference type="PROSITE" id="PS50292">
    <property type="entry name" value="PEROXIDASE_3"/>
    <property type="match status" value="1"/>
</dbReference>
<evidence type="ECO:0000256" key="1">
    <source>
        <dbReference type="ARBA" id="ARBA00004613"/>
    </source>
</evidence>
<dbReference type="GO" id="GO:0005576">
    <property type="term" value="C:extracellular region"/>
    <property type="evidence" value="ECO:0007669"/>
    <property type="project" value="UniProtKB-SubCell"/>
</dbReference>
<dbReference type="InterPro" id="IPR019791">
    <property type="entry name" value="Haem_peroxidase_animal"/>
</dbReference>
<dbReference type="InterPro" id="IPR010255">
    <property type="entry name" value="Haem_peroxidase_sf"/>
</dbReference>
<dbReference type="Pfam" id="PF03098">
    <property type="entry name" value="An_peroxidase"/>
    <property type="match status" value="1"/>
</dbReference>
<dbReference type="Gene3D" id="1.10.640.10">
    <property type="entry name" value="Haem peroxidase domain superfamily, animal type"/>
    <property type="match status" value="1"/>
</dbReference>
<dbReference type="PANTHER" id="PTHR11475">
    <property type="entry name" value="OXIDASE/PEROXIDASE"/>
    <property type="match status" value="1"/>
</dbReference>
<accession>A0A6J7Q4K5</accession>
<reference evidence="5" key="1">
    <citation type="submission" date="2020-05" db="EMBL/GenBank/DDBJ databases">
        <authorList>
            <person name="Chiriac C."/>
            <person name="Salcher M."/>
            <person name="Ghai R."/>
            <person name="Kavagutti S V."/>
        </authorList>
    </citation>
    <scope>NUCLEOTIDE SEQUENCE</scope>
</reference>